<reference evidence="1 2" key="1">
    <citation type="submission" date="2021-12" db="EMBL/GenBank/DDBJ databases">
        <title>Genome sequencing of bacteria with rrn-lacking chromosome and rrn-plasmid.</title>
        <authorList>
            <person name="Anda M."/>
            <person name="Iwasaki W."/>
        </authorList>
    </citation>
    <scope>NUCLEOTIDE SEQUENCE [LARGE SCALE GENOMIC DNA]</scope>
    <source>
        <strain evidence="1 2">NBRC 15940</strain>
    </source>
</reference>
<dbReference type="RefSeq" id="WP_338237088.1">
    <property type="nucleotide sequence ID" value="NZ_BQKE01000001.1"/>
</dbReference>
<protein>
    <submittedName>
        <fullName evidence="1">Phosphohistidine phosphatase</fullName>
    </submittedName>
</protein>
<dbReference type="Pfam" id="PF00300">
    <property type="entry name" value="His_Phos_1"/>
    <property type="match status" value="1"/>
</dbReference>
<comment type="caution">
    <text evidence="1">The sequence shown here is derived from an EMBL/GenBank/DDBJ whole genome shotgun (WGS) entry which is preliminary data.</text>
</comment>
<evidence type="ECO:0000313" key="2">
    <source>
        <dbReference type="Proteomes" id="UP001310022"/>
    </source>
</evidence>
<dbReference type="EMBL" id="BQKE01000001">
    <property type="protein sequence ID" value="GJM61557.1"/>
    <property type="molecule type" value="Genomic_DNA"/>
</dbReference>
<dbReference type="Gene3D" id="3.40.50.1240">
    <property type="entry name" value="Phosphoglycerate mutase-like"/>
    <property type="match status" value="1"/>
</dbReference>
<organism evidence="1 2">
    <name type="scientific">Persicobacter diffluens</name>
    <dbReference type="NCBI Taxonomy" id="981"/>
    <lineage>
        <taxon>Bacteria</taxon>
        <taxon>Pseudomonadati</taxon>
        <taxon>Bacteroidota</taxon>
        <taxon>Cytophagia</taxon>
        <taxon>Cytophagales</taxon>
        <taxon>Persicobacteraceae</taxon>
        <taxon>Persicobacter</taxon>
    </lineage>
</organism>
<dbReference type="InterPro" id="IPR029033">
    <property type="entry name" value="His_PPase_superfam"/>
</dbReference>
<proteinExistence type="predicted"/>
<sequence length="163" mass="18465">MKTLFLIRHAEAVEGGYHEPDFERLLTQHGVFSAVKTAEQFKLQNWNIDLMLISPARRTEMTAKLISEQLSLPTEKLSYIEDLYNGTVRTLMRAINQVDATVNHLAIVAHHPGIPYLAEMLTDQTIGYLQPAGLIKIDFEIESWEEVSQGLGTLKAVIQEEIF</sequence>
<dbReference type="Proteomes" id="UP001310022">
    <property type="component" value="Unassembled WGS sequence"/>
</dbReference>
<dbReference type="AlphaFoldDB" id="A0AAN5AK65"/>
<gene>
    <name evidence="1" type="primary">sixA</name>
    <name evidence="1" type="ORF">PEDI_21090</name>
</gene>
<evidence type="ECO:0000313" key="1">
    <source>
        <dbReference type="EMBL" id="GJM61557.1"/>
    </source>
</evidence>
<name>A0AAN5AK65_9BACT</name>
<accession>A0AAN5AK65</accession>
<dbReference type="SUPFAM" id="SSF53254">
    <property type="entry name" value="Phosphoglycerate mutase-like"/>
    <property type="match status" value="1"/>
</dbReference>
<dbReference type="InterPro" id="IPR013078">
    <property type="entry name" value="His_Pase_superF_clade-1"/>
</dbReference>
<keyword evidence="2" id="KW-1185">Reference proteome</keyword>
<dbReference type="CDD" id="cd07067">
    <property type="entry name" value="HP_PGM_like"/>
    <property type="match status" value="1"/>
</dbReference>